<evidence type="ECO:0000256" key="2">
    <source>
        <dbReference type="ARBA" id="ARBA00023015"/>
    </source>
</evidence>
<evidence type="ECO:0000256" key="4">
    <source>
        <dbReference type="ARBA" id="ARBA00023163"/>
    </source>
</evidence>
<keyword evidence="3" id="KW-0238">DNA-binding</keyword>
<dbReference type="EMBL" id="BMAC01000142">
    <property type="protein sequence ID" value="GFP87306.1"/>
    <property type="molecule type" value="Genomic_DNA"/>
</dbReference>
<keyword evidence="5" id="KW-0539">Nucleus</keyword>
<dbReference type="Gene3D" id="2.20.25.80">
    <property type="entry name" value="WRKY domain"/>
    <property type="match status" value="1"/>
</dbReference>
<dbReference type="PANTHER" id="PTHR31221:SF334">
    <property type="entry name" value="WRKY TRANSCRIPTION FACTOR 57-RELATED"/>
    <property type="match status" value="1"/>
</dbReference>
<feature type="region of interest" description="Disordered" evidence="6">
    <location>
        <begin position="150"/>
        <end position="188"/>
    </location>
</feature>
<sequence>MESGLESLCCGCSDGDSGLESLWSKAKKKGPKRVRQQRYAFVTKSEIDNLEDGYRWRKYGQKAVKHSPFPRSYYRCTNSKCGVKKRVERSCDDPSLVITTYEGQHSHHSVGLIPRGGSLVPHHHSNIMVPSNSHFYSFPTLQYQENPLSINTQSPQNIHKRQEASGSQSPAAGEGLLGDIVPHGMRNG</sequence>
<dbReference type="GO" id="GO:0043565">
    <property type="term" value="F:sequence-specific DNA binding"/>
    <property type="evidence" value="ECO:0007669"/>
    <property type="project" value="InterPro"/>
</dbReference>
<dbReference type="AlphaFoldDB" id="A0A830BKB3"/>
<evidence type="ECO:0000259" key="7">
    <source>
        <dbReference type="PROSITE" id="PS50811"/>
    </source>
</evidence>
<dbReference type="InterPro" id="IPR003657">
    <property type="entry name" value="WRKY_dom"/>
</dbReference>
<accession>A0A830BKB3</accession>
<feature type="domain" description="WRKY" evidence="7">
    <location>
        <begin position="45"/>
        <end position="110"/>
    </location>
</feature>
<reference evidence="8" key="1">
    <citation type="submission" date="2020-07" db="EMBL/GenBank/DDBJ databases">
        <title>Ethylene signaling mediates host invasion by parasitic plants.</title>
        <authorList>
            <person name="Yoshida S."/>
        </authorList>
    </citation>
    <scope>NUCLEOTIDE SEQUENCE</scope>
    <source>
        <strain evidence="8">Okayama</strain>
    </source>
</reference>
<dbReference type="PROSITE" id="PS50811">
    <property type="entry name" value="WRKY"/>
    <property type="match status" value="1"/>
</dbReference>
<dbReference type="FunFam" id="2.20.25.80:FF:000003">
    <property type="entry name" value="WRKY transcription factor 57"/>
    <property type="match status" value="1"/>
</dbReference>
<gene>
    <name evidence="8" type="ORF">PHJA_000874300</name>
</gene>
<evidence type="ECO:0000256" key="3">
    <source>
        <dbReference type="ARBA" id="ARBA00023125"/>
    </source>
</evidence>
<dbReference type="InterPro" id="IPR044810">
    <property type="entry name" value="WRKY_plant"/>
</dbReference>
<keyword evidence="9" id="KW-1185">Reference proteome</keyword>
<evidence type="ECO:0000256" key="1">
    <source>
        <dbReference type="ARBA" id="ARBA00004123"/>
    </source>
</evidence>
<proteinExistence type="predicted"/>
<dbReference type="OrthoDB" id="771376at2759"/>
<name>A0A830BKB3_9LAMI</name>
<keyword evidence="2" id="KW-0805">Transcription regulation</keyword>
<comment type="caution">
    <text evidence="8">The sequence shown here is derived from an EMBL/GenBank/DDBJ whole genome shotgun (WGS) entry which is preliminary data.</text>
</comment>
<evidence type="ECO:0000313" key="9">
    <source>
        <dbReference type="Proteomes" id="UP000653305"/>
    </source>
</evidence>
<keyword evidence="4" id="KW-0804">Transcription</keyword>
<evidence type="ECO:0000313" key="8">
    <source>
        <dbReference type="EMBL" id="GFP87306.1"/>
    </source>
</evidence>
<dbReference type="SMART" id="SM00774">
    <property type="entry name" value="WRKY"/>
    <property type="match status" value="1"/>
</dbReference>
<dbReference type="SUPFAM" id="SSF118290">
    <property type="entry name" value="WRKY DNA-binding domain"/>
    <property type="match status" value="1"/>
</dbReference>
<dbReference type="PANTHER" id="PTHR31221">
    <property type="entry name" value="WRKY TRANSCRIPTION FACTOR PROTEIN 1-RELATED"/>
    <property type="match status" value="1"/>
</dbReference>
<dbReference type="InterPro" id="IPR036576">
    <property type="entry name" value="WRKY_dom_sf"/>
</dbReference>
<comment type="subcellular location">
    <subcellularLocation>
        <location evidence="1">Nucleus</location>
    </subcellularLocation>
</comment>
<organism evidence="8 9">
    <name type="scientific">Phtheirospermum japonicum</name>
    <dbReference type="NCBI Taxonomy" id="374723"/>
    <lineage>
        <taxon>Eukaryota</taxon>
        <taxon>Viridiplantae</taxon>
        <taxon>Streptophyta</taxon>
        <taxon>Embryophyta</taxon>
        <taxon>Tracheophyta</taxon>
        <taxon>Spermatophyta</taxon>
        <taxon>Magnoliopsida</taxon>
        <taxon>eudicotyledons</taxon>
        <taxon>Gunneridae</taxon>
        <taxon>Pentapetalae</taxon>
        <taxon>asterids</taxon>
        <taxon>lamiids</taxon>
        <taxon>Lamiales</taxon>
        <taxon>Orobanchaceae</taxon>
        <taxon>Orobanchaceae incertae sedis</taxon>
        <taxon>Phtheirospermum</taxon>
    </lineage>
</organism>
<dbReference type="Proteomes" id="UP000653305">
    <property type="component" value="Unassembled WGS sequence"/>
</dbReference>
<evidence type="ECO:0000256" key="6">
    <source>
        <dbReference type="SAM" id="MobiDB-lite"/>
    </source>
</evidence>
<evidence type="ECO:0000256" key="5">
    <source>
        <dbReference type="ARBA" id="ARBA00023242"/>
    </source>
</evidence>
<dbReference type="GO" id="GO:0005634">
    <property type="term" value="C:nucleus"/>
    <property type="evidence" value="ECO:0007669"/>
    <property type="project" value="UniProtKB-SubCell"/>
</dbReference>
<dbReference type="GO" id="GO:0003700">
    <property type="term" value="F:DNA-binding transcription factor activity"/>
    <property type="evidence" value="ECO:0007669"/>
    <property type="project" value="InterPro"/>
</dbReference>
<dbReference type="Pfam" id="PF03106">
    <property type="entry name" value="WRKY"/>
    <property type="match status" value="1"/>
</dbReference>
<protein>
    <submittedName>
        <fullName evidence="8">Probable WRKY transcription factor 57</fullName>
    </submittedName>
</protein>